<gene>
    <name evidence="1" type="ORF">ABFV83_20455</name>
</gene>
<dbReference type="AlphaFoldDB" id="A0AAU7PPM1"/>
<reference evidence="1" key="1">
    <citation type="submission" date="2024-06" db="EMBL/GenBank/DDBJ databases">
        <title>Lacrimispora cavernae sp. nov., a novel anaerobe isolated from bat guano pile inside a cave.</title>
        <authorList>
            <person name="Miller S.L."/>
            <person name="Lu N."/>
            <person name="King J."/>
            <person name="Sankaranarayanan K."/>
            <person name="Lawson P.A."/>
        </authorList>
    </citation>
    <scope>NUCLEOTIDE SEQUENCE</scope>
    <source>
        <strain evidence="1">BS-2</strain>
    </source>
</reference>
<dbReference type="EMBL" id="CP157940">
    <property type="protein sequence ID" value="XBS54134.1"/>
    <property type="molecule type" value="Genomic_DNA"/>
</dbReference>
<organism evidence="1">
    <name type="scientific">Lacrimispora sp. BS-2</name>
    <dbReference type="NCBI Taxonomy" id="3151850"/>
    <lineage>
        <taxon>Bacteria</taxon>
        <taxon>Bacillati</taxon>
        <taxon>Bacillota</taxon>
        <taxon>Clostridia</taxon>
        <taxon>Lachnospirales</taxon>
        <taxon>Lachnospiraceae</taxon>
        <taxon>Lacrimispora</taxon>
    </lineage>
</organism>
<protein>
    <submittedName>
        <fullName evidence="1">Uncharacterized protein</fullName>
    </submittedName>
</protein>
<accession>A0AAU7PPM1</accession>
<name>A0AAU7PPM1_9FIRM</name>
<evidence type="ECO:0000313" key="1">
    <source>
        <dbReference type="EMBL" id="XBS54134.1"/>
    </source>
</evidence>
<dbReference type="RefSeq" id="WP_349946578.1">
    <property type="nucleotide sequence ID" value="NZ_CP157940.1"/>
</dbReference>
<sequence>MAITGSIGSNVNPSFAVSRTSPTATTIVSGLFPLLNTNLLVLTLRAVLGNGTVTLAGDATLNSGDVVGLFYVSSGLSLNLNLGGANTGGIVWSIHRIA</sequence>
<proteinExistence type="predicted"/>